<dbReference type="Gene3D" id="3.30.300.70">
    <property type="entry name" value="RimP-like superfamily, N-terminal"/>
    <property type="match status" value="1"/>
</dbReference>
<dbReference type="SUPFAM" id="SSF74942">
    <property type="entry name" value="YhbC-like, C-terminal domain"/>
    <property type="match status" value="1"/>
</dbReference>
<comment type="caution">
    <text evidence="7">The sequence shown here is derived from an EMBL/GenBank/DDBJ whole genome shotgun (WGS) entry which is preliminary data.</text>
</comment>
<dbReference type="AlphaFoldDB" id="A0AAW3ZK72"/>
<keyword evidence="2 3" id="KW-0690">Ribosome biogenesis</keyword>
<feature type="domain" description="Ribosome maturation factor RimP N-terminal" evidence="5">
    <location>
        <begin position="21"/>
        <end position="86"/>
    </location>
</feature>
<dbReference type="CDD" id="cd01734">
    <property type="entry name" value="YlxS_C"/>
    <property type="match status" value="1"/>
</dbReference>
<dbReference type="InterPro" id="IPR035956">
    <property type="entry name" value="RimP_N_sf"/>
</dbReference>
<accession>A0AAW3ZK72</accession>
<feature type="region of interest" description="Disordered" evidence="4">
    <location>
        <begin position="149"/>
        <end position="182"/>
    </location>
</feature>
<organism evidence="7 8">
    <name type="scientific">Pseudomarimonas arenosa</name>
    <dbReference type="NCBI Taxonomy" id="2774145"/>
    <lineage>
        <taxon>Bacteria</taxon>
        <taxon>Pseudomonadati</taxon>
        <taxon>Pseudomonadota</taxon>
        <taxon>Gammaproteobacteria</taxon>
        <taxon>Lysobacterales</taxon>
        <taxon>Lysobacteraceae</taxon>
        <taxon>Pseudomarimonas</taxon>
    </lineage>
</organism>
<dbReference type="GO" id="GO:0005829">
    <property type="term" value="C:cytosol"/>
    <property type="evidence" value="ECO:0007669"/>
    <property type="project" value="TreeGrafter"/>
</dbReference>
<comment type="function">
    <text evidence="3">Required for maturation of 30S ribosomal subunits.</text>
</comment>
<sequence length="182" mass="20096">MTNKIEQLNTMLSPAIEGLPQGVFLWGIEYVPGARQSLLRIYIDAADRPVNLEDCEAVSREVSALLDVEDPIAGHYNLEVSSPGLDRPLFEAAHYQRFIGDVAKLALVVPQAGRRRLQGRIVSVQGTEVTVADEQGEVKVDVGNVQKARLVPQFDDTSKPKRQRRGKQGSEQSSEQDEESAE</sequence>
<evidence type="ECO:0000313" key="8">
    <source>
        <dbReference type="Proteomes" id="UP000613768"/>
    </source>
</evidence>
<comment type="subcellular location">
    <subcellularLocation>
        <location evidence="3">Cytoplasm</location>
    </subcellularLocation>
</comment>
<dbReference type="InterPro" id="IPR036847">
    <property type="entry name" value="RimP_C_sf"/>
</dbReference>
<dbReference type="HAMAP" id="MF_01077">
    <property type="entry name" value="RimP"/>
    <property type="match status" value="1"/>
</dbReference>
<feature type="domain" description="Ribosome maturation factor RimP C-terminal" evidence="6">
    <location>
        <begin position="89"/>
        <end position="154"/>
    </location>
</feature>
<evidence type="ECO:0000259" key="6">
    <source>
        <dbReference type="Pfam" id="PF17384"/>
    </source>
</evidence>
<dbReference type="RefSeq" id="WP_192029341.1">
    <property type="nucleotide sequence ID" value="NZ_JACYTR010000014.1"/>
</dbReference>
<keyword evidence="8" id="KW-1185">Reference proteome</keyword>
<evidence type="ECO:0000256" key="3">
    <source>
        <dbReference type="HAMAP-Rule" id="MF_01077"/>
    </source>
</evidence>
<dbReference type="InterPro" id="IPR003728">
    <property type="entry name" value="Ribosome_maturation_RimP"/>
</dbReference>
<dbReference type="GO" id="GO:0006412">
    <property type="term" value="P:translation"/>
    <property type="evidence" value="ECO:0007669"/>
    <property type="project" value="TreeGrafter"/>
</dbReference>
<evidence type="ECO:0000313" key="7">
    <source>
        <dbReference type="EMBL" id="MBD8525919.1"/>
    </source>
</evidence>
<name>A0AAW3ZK72_9GAMM</name>
<dbReference type="Pfam" id="PF02576">
    <property type="entry name" value="RimP_N"/>
    <property type="match status" value="1"/>
</dbReference>
<dbReference type="FunFam" id="3.30.300.70:FF:000001">
    <property type="entry name" value="Ribosome maturation factor RimP"/>
    <property type="match status" value="1"/>
</dbReference>
<gene>
    <name evidence="3 7" type="primary">rimP</name>
    <name evidence="7" type="ORF">IFO71_09200</name>
</gene>
<keyword evidence="1 3" id="KW-0963">Cytoplasm</keyword>
<evidence type="ECO:0000259" key="5">
    <source>
        <dbReference type="Pfam" id="PF02576"/>
    </source>
</evidence>
<evidence type="ECO:0000256" key="1">
    <source>
        <dbReference type="ARBA" id="ARBA00022490"/>
    </source>
</evidence>
<evidence type="ECO:0000256" key="4">
    <source>
        <dbReference type="SAM" id="MobiDB-lite"/>
    </source>
</evidence>
<dbReference type="Proteomes" id="UP000613768">
    <property type="component" value="Unassembled WGS sequence"/>
</dbReference>
<dbReference type="InterPro" id="IPR028998">
    <property type="entry name" value="RimP_C"/>
</dbReference>
<dbReference type="NCBIfam" id="NF000927">
    <property type="entry name" value="PRK00092.1-1"/>
    <property type="match status" value="1"/>
</dbReference>
<dbReference type="PANTHER" id="PTHR33867">
    <property type="entry name" value="RIBOSOME MATURATION FACTOR RIMP"/>
    <property type="match status" value="1"/>
</dbReference>
<dbReference type="PANTHER" id="PTHR33867:SF1">
    <property type="entry name" value="RIBOSOME MATURATION FACTOR RIMP"/>
    <property type="match status" value="1"/>
</dbReference>
<comment type="similarity">
    <text evidence="3">Belongs to the RimP family.</text>
</comment>
<dbReference type="GO" id="GO:0000028">
    <property type="term" value="P:ribosomal small subunit assembly"/>
    <property type="evidence" value="ECO:0007669"/>
    <property type="project" value="TreeGrafter"/>
</dbReference>
<evidence type="ECO:0000256" key="2">
    <source>
        <dbReference type="ARBA" id="ARBA00022517"/>
    </source>
</evidence>
<dbReference type="InterPro" id="IPR028989">
    <property type="entry name" value="RimP_N"/>
</dbReference>
<dbReference type="SUPFAM" id="SSF75420">
    <property type="entry name" value="YhbC-like, N-terminal domain"/>
    <property type="match status" value="1"/>
</dbReference>
<dbReference type="EMBL" id="JACYTR010000014">
    <property type="protein sequence ID" value="MBD8525919.1"/>
    <property type="molecule type" value="Genomic_DNA"/>
</dbReference>
<dbReference type="Pfam" id="PF17384">
    <property type="entry name" value="DUF150_C"/>
    <property type="match status" value="1"/>
</dbReference>
<protein>
    <recommendedName>
        <fullName evidence="3">Ribosome maturation factor RimP</fullName>
    </recommendedName>
</protein>
<reference evidence="7 8" key="1">
    <citation type="submission" date="2020-09" db="EMBL/GenBank/DDBJ databases">
        <title>Pseudoxanthomonas sp. CAU 1598 isolated from sand of Yaerae Beach.</title>
        <authorList>
            <person name="Kim W."/>
        </authorList>
    </citation>
    <scope>NUCLEOTIDE SEQUENCE [LARGE SCALE GENOMIC DNA]</scope>
    <source>
        <strain evidence="7 8">CAU 1598</strain>
    </source>
</reference>
<dbReference type="Gene3D" id="2.30.30.180">
    <property type="entry name" value="Ribosome maturation factor RimP, C-terminal domain"/>
    <property type="match status" value="1"/>
</dbReference>
<proteinExistence type="inferred from homology"/>